<comment type="caution">
    <text evidence="4">The sequence shown here is derived from an EMBL/GenBank/DDBJ whole genome shotgun (WGS) entry which is preliminary data.</text>
</comment>
<gene>
    <name evidence="4" type="ORF">GBAR_LOCUS16498</name>
</gene>
<feature type="transmembrane region" description="Helical" evidence="3">
    <location>
        <begin position="380"/>
        <end position="401"/>
    </location>
</feature>
<evidence type="ECO:0000313" key="5">
    <source>
        <dbReference type="Proteomes" id="UP001174909"/>
    </source>
</evidence>
<dbReference type="EMBL" id="CASHTH010002372">
    <property type="protein sequence ID" value="CAI8029007.1"/>
    <property type="molecule type" value="Genomic_DNA"/>
</dbReference>
<evidence type="ECO:0000256" key="1">
    <source>
        <dbReference type="ARBA" id="ARBA00038162"/>
    </source>
</evidence>
<keyword evidence="3" id="KW-0472">Membrane</keyword>
<feature type="transmembrane region" description="Helical" evidence="3">
    <location>
        <begin position="417"/>
        <end position="440"/>
    </location>
</feature>
<dbReference type="CDD" id="cd02537">
    <property type="entry name" value="GT8_Glycogenin"/>
    <property type="match status" value="1"/>
</dbReference>
<evidence type="ECO:0000313" key="4">
    <source>
        <dbReference type="EMBL" id="CAI8029007.1"/>
    </source>
</evidence>
<dbReference type="Gene3D" id="3.90.550.10">
    <property type="entry name" value="Spore Coat Polysaccharide Biosynthesis Protein SpsA, Chain A"/>
    <property type="match status" value="1"/>
</dbReference>
<evidence type="ECO:0000256" key="2">
    <source>
        <dbReference type="ARBA" id="ARBA00038934"/>
    </source>
</evidence>
<dbReference type="InterPro" id="IPR029044">
    <property type="entry name" value="Nucleotide-diphossugar_trans"/>
</dbReference>
<evidence type="ECO:0000256" key="3">
    <source>
        <dbReference type="SAM" id="Phobius"/>
    </source>
</evidence>
<dbReference type="Pfam" id="PF01501">
    <property type="entry name" value="Glyco_transf_8"/>
    <property type="match status" value="1"/>
</dbReference>
<comment type="similarity">
    <text evidence="1">Belongs to the glycosyltransferase 8 family. Glycogenin subfamily.</text>
</comment>
<dbReference type="InterPro" id="IPR050587">
    <property type="entry name" value="GNT1/Glycosyltrans_8"/>
</dbReference>
<protein>
    <recommendedName>
        <fullName evidence="2">glycogenin glucosyltransferase</fullName>
        <ecNumber evidence="2">2.4.1.186</ecNumber>
    </recommendedName>
</protein>
<dbReference type="GO" id="GO:0008466">
    <property type="term" value="F:glycogenin glucosyltransferase activity"/>
    <property type="evidence" value="ECO:0007669"/>
    <property type="project" value="UniProtKB-EC"/>
</dbReference>
<reference evidence="4" key="1">
    <citation type="submission" date="2023-03" db="EMBL/GenBank/DDBJ databases">
        <authorList>
            <person name="Steffen K."/>
            <person name="Cardenas P."/>
        </authorList>
    </citation>
    <scope>NUCLEOTIDE SEQUENCE</scope>
</reference>
<dbReference type="GO" id="GO:0005978">
    <property type="term" value="P:glycogen biosynthetic process"/>
    <property type="evidence" value="ECO:0007669"/>
    <property type="project" value="UniProtKB-ARBA"/>
</dbReference>
<keyword evidence="5" id="KW-1185">Reference proteome</keyword>
<dbReference type="Proteomes" id="UP001174909">
    <property type="component" value="Unassembled WGS sequence"/>
</dbReference>
<dbReference type="InterPro" id="IPR002495">
    <property type="entry name" value="Glyco_trans_8"/>
</dbReference>
<keyword evidence="3" id="KW-1133">Transmembrane helix</keyword>
<proteinExistence type="inferred from homology"/>
<sequence>MEMPPQSRLCKSLSVVVVCVGLLVVSLLYLSSWFSATPDSQKGTPVRAQPVDRVPSAVAAEVKLGVLPTLGRPSGLEKESDEAYVALQYGGFFLALRVLGQSLKESGTVRDMVALCMPDVPEYQRDILRKDGWIVRSLNALPKSCVGDHIYSRHFTKVQAWLLTEYRRVVLIDSDAIVLRNIDELFSCGEFCAAYRHSDLFNTGVVVLKPSEQTFRNICSKIQSIRSFTNGDQGFLNYFYEDLKKASMFSHSDSLVVNGNQQFQRLPSEYNGDVSVFYLTNKWMYLDAEEPYVLHYTLGPVKPWKWWSYPLFTLNWRWKSLRDRLDPKLNEPSLWDCKSWLPLALLLAIWLSSKIWLKYYTNFVAKNSVVRSLSSIFNPVGHYTLKIVPTLFMLLALYWAFPYVPEAMNPIEAWTRYGLWTLLFFSTPFSLYCHLAYVVGTQSAGIDGPPKNTPVVRSWRIASEALLWLVTSGTMFYLQFWIPVAQSTMKRRVFAFFGLGFLNLVLCYWCGRRVARLCHNFGLSHSGSL</sequence>
<accession>A0AA35WWC6</accession>
<feature type="transmembrane region" description="Helical" evidence="3">
    <location>
        <begin position="494"/>
        <end position="511"/>
    </location>
</feature>
<organism evidence="4 5">
    <name type="scientific">Geodia barretti</name>
    <name type="common">Barrett's horny sponge</name>
    <dbReference type="NCBI Taxonomy" id="519541"/>
    <lineage>
        <taxon>Eukaryota</taxon>
        <taxon>Metazoa</taxon>
        <taxon>Porifera</taxon>
        <taxon>Demospongiae</taxon>
        <taxon>Heteroscleromorpha</taxon>
        <taxon>Tetractinellida</taxon>
        <taxon>Astrophorina</taxon>
        <taxon>Geodiidae</taxon>
        <taxon>Geodia</taxon>
    </lineage>
</organism>
<dbReference type="AlphaFoldDB" id="A0AA35WWC6"/>
<dbReference type="PANTHER" id="PTHR11183">
    <property type="entry name" value="GLYCOGENIN SUBFAMILY MEMBER"/>
    <property type="match status" value="1"/>
</dbReference>
<feature type="transmembrane region" description="Helical" evidence="3">
    <location>
        <begin position="461"/>
        <end position="482"/>
    </location>
</feature>
<feature type="transmembrane region" description="Helical" evidence="3">
    <location>
        <begin position="12"/>
        <end position="34"/>
    </location>
</feature>
<dbReference type="EC" id="2.4.1.186" evidence="2"/>
<dbReference type="SUPFAM" id="SSF53448">
    <property type="entry name" value="Nucleotide-diphospho-sugar transferases"/>
    <property type="match status" value="1"/>
</dbReference>
<keyword evidence="3" id="KW-0812">Transmembrane</keyword>
<name>A0AA35WWC6_GEOBA</name>